<gene>
    <name evidence="3" type="ORF">ERX46_15940</name>
</gene>
<dbReference type="CDD" id="cd04186">
    <property type="entry name" value="GT_2_like_c"/>
    <property type="match status" value="1"/>
</dbReference>
<dbReference type="InterPro" id="IPR001173">
    <property type="entry name" value="Glyco_trans_2-like"/>
</dbReference>
<feature type="transmembrane region" description="Helical" evidence="1">
    <location>
        <begin position="374"/>
        <end position="392"/>
    </location>
</feature>
<proteinExistence type="predicted"/>
<keyword evidence="3" id="KW-0808">Transferase</keyword>
<name>A0A4Q4KGE1_9FLAO</name>
<dbReference type="GO" id="GO:0016740">
    <property type="term" value="F:transferase activity"/>
    <property type="evidence" value="ECO:0007669"/>
    <property type="project" value="UniProtKB-KW"/>
</dbReference>
<comment type="caution">
    <text evidence="3">The sequence shown here is derived from an EMBL/GenBank/DDBJ whole genome shotgun (WGS) entry which is preliminary data.</text>
</comment>
<dbReference type="Proteomes" id="UP000293952">
    <property type="component" value="Unassembled WGS sequence"/>
</dbReference>
<feature type="transmembrane region" description="Helical" evidence="1">
    <location>
        <begin position="350"/>
        <end position="368"/>
    </location>
</feature>
<protein>
    <submittedName>
        <fullName evidence="3">Glycosyltransferase</fullName>
    </submittedName>
</protein>
<sequence length="646" mass="73828">MRISVIIVNYNVEYFLEQCLNSVYDALKNVQGEVFVVDNNSIDGSVEMVRRQFPQATLIANKDNVGFSKANNQAMRISKGDYVVLLNPDTVVEEDTFQKCVDFMDKHPEGGGLGVRMIDGKGQFLPESKRGLPTPAVAFYKIFGFSRLFPKSKTFGQYHLGYLDEHETNEVEILSGAFMLMRKEALDKVGLLDEAFFMYGEDIDLSYRIIKGGYKNYYFPETQIIHYKGESTKKSSINYVFVFYRAMVIFAEKHFSQKNAKLFSFFINLAIYFRAGLALLNRFIKRIILPAFDFTIIVLGLYALKQLWSIESIDFPMHVIKYALPGYAITWLITNLYSGAYDTPIKLKSYVTGTLLGTGIILVAYALLPKELQFSRLFILLGALMVLSYYLLSRILLHLTLGKKFDLRGVRNKNFAIVGEPDEVERVKQILKNTANKVSTIHSVSPTQSKSEHDSGVINQLDQIIDIHEIDEVIFCAKNTTAESIINWMSRTATNKVEFKIAQPNSMYLIGSNSIDTAGDLYIMEIDNISTPASKRNKRTFDFILALMLLILLPISVYFFENKGKFIKNCWSVLIGKKSWVGYSYEEKPAHRNLPRIKNGILTPAEERADNENNSLRSKLNLIYARDYSTFTDILIIRKYWRGLDR</sequence>
<dbReference type="Gene3D" id="3.90.550.10">
    <property type="entry name" value="Spore Coat Polysaccharide Biosynthesis Protein SpsA, Chain A"/>
    <property type="match status" value="1"/>
</dbReference>
<feature type="transmembrane region" description="Helical" evidence="1">
    <location>
        <begin position="319"/>
        <end position="338"/>
    </location>
</feature>
<feature type="transmembrane region" description="Helical" evidence="1">
    <location>
        <begin position="543"/>
        <end position="560"/>
    </location>
</feature>
<dbReference type="InterPro" id="IPR029044">
    <property type="entry name" value="Nucleotide-diphossugar_trans"/>
</dbReference>
<dbReference type="PANTHER" id="PTHR43179">
    <property type="entry name" value="RHAMNOSYLTRANSFERASE WBBL"/>
    <property type="match status" value="1"/>
</dbReference>
<evidence type="ECO:0000313" key="4">
    <source>
        <dbReference type="Proteomes" id="UP000293952"/>
    </source>
</evidence>
<dbReference type="Pfam" id="PF00535">
    <property type="entry name" value="Glycos_transf_2"/>
    <property type="match status" value="1"/>
</dbReference>
<dbReference type="AlphaFoldDB" id="A0A4Q4KGE1"/>
<accession>A0A4Q4KGE1</accession>
<dbReference type="SUPFAM" id="SSF53448">
    <property type="entry name" value="Nucleotide-diphospho-sugar transferases"/>
    <property type="match status" value="1"/>
</dbReference>
<feature type="transmembrane region" description="Helical" evidence="1">
    <location>
        <begin position="287"/>
        <end position="304"/>
    </location>
</feature>
<organism evidence="3 4">
    <name type="scientific">Brumimicrobium glaciale</name>
    <dbReference type="NCBI Taxonomy" id="200475"/>
    <lineage>
        <taxon>Bacteria</taxon>
        <taxon>Pseudomonadati</taxon>
        <taxon>Bacteroidota</taxon>
        <taxon>Flavobacteriia</taxon>
        <taxon>Flavobacteriales</taxon>
        <taxon>Crocinitomicaceae</taxon>
        <taxon>Brumimicrobium</taxon>
    </lineage>
</organism>
<reference evidence="3 4" key="1">
    <citation type="submission" date="2019-02" db="EMBL/GenBank/DDBJ databases">
        <title>Genome sequence of the sea-ice species Brumimicrobium glaciale.</title>
        <authorList>
            <person name="Bowman J.P."/>
        </authorList>
    </citation>
    <scope>NUCLEOTIDE SEQUENCE [LARGE SCALE GENOMIC DNA]</scope>
    <source>
        <strain evidence="3 4">IC156</strain>
    </source>
</reference>
<dbReference type="OrthoDB" id="9771846at2"/>
<feature type="transmembrane region" description="Helical" evidence="1">
    <location>
        <begin position="262"/>
        <end position="280"/>
    </location>
</feature>
<dbReference type="EMBL" id="SETE01000007">
    <property type="protein sequence ID" value="RYM32192.1"/>
    <property type="molecule type" value="Genomic_DNA"/>
</dbReference>
<keyword evidence="1" id="KW-1133">Transmembrane helix</keyword>
<keyword evidence="4" id="KW-1185">Reference proteome</keyword>
<keyword evidence="1" id="KW-0812">Transmembrane</keyword>
<dbReference type="PANTHER" id="PTHR43179:SF7">
    <property type="entry name" value="RHAMNOSYLTRANSFERASE WBBL"/>
    <property type="match status" value="1"/>
</dbReference>
<feature type="domain" description="Glycosyltransferase 2-like" evidence="2">
    <location>
        <begin position="4"/>
        <end position="189"/>
    </location>
</feature>
<keyword evidence="1" id="KW-0472">Membrane</keyword>
<evidence type="ECO:0000259" key="2">
    <source>
        <dbReference type="Pfam" id="PF00535"/>
    </source>
</evidence>
<evidence type="ECO:0000313" key="3">
    <source>
        <dbReference type="EMBL" id="RYM32192.1"/>
    </source>
</evidence>
<evidence type="ECO:0000256" key="1">
    <source>
        <dbReference type="SAM" id="Phobius"/>
    </source>
</evidence>